<dbReference type="Pfam" id="PF00892">
    <property type="entry name" value="EamA"/>
    <property type="match status" value="2"/>
</dbReference>
<dbReference type="Proteomes" id="UP000434052">
    <property type="component" value="Unassembled WGS sequence"/>
</dbReference>
<evidence type="ECO:0000313" key="8">
    <source>
        <dbReference type="EMBL" id="QJT08822.1"/>
    </source>
</evidence>
<feature type="transmembrane region" description="Helical" evidence="6">
    <location>
        <begin position="185"/>
        <end position="205"/>
    </location>
</feature>
<name>A0A6P1ZMK3_9BACT</name>
<feature type="transmembrane region" description="Helical" evidence="6">
    <location>
        <begin position="132"/>
        <end position="154"/>
    </location>
</feature>
<dbReference type="PANTHER" id="PTHR42920:SF5">
    <property type="entry name" value="EAMA DOMAIN-CONTAINING PROTEIN"/>
    <property type="match status" value="1"/>
</dbReference>
<gene>
    <name evidence="9" type="ORF">DQK91_02185</name>
    <name evidence="8" type="ORF">E8L03_07725</name>
</gene>
<evidence type="ECO:0000256" key="2">
    <source>
        <dbReference type="ARBA" id="ARBA00022475"/>
    </source>
</evidence>
<proteinExistence type="predicted"/>
<reference evidence="9 10" key="1">
    <citation type="submission" date="2018-06" db="EMBL/GenBank/DDBJ databases">
        <title>Complete genome of Desulfovibrio marinus P48SEP.</title>
        <authorList>
            <person name="Crispim J.S."/>
            <person name="Vidigal P.M.P."/>
            <person name="Silva L.C.F."/>
            <person name="Araujo L.C."/>
            <person name="Laguardia C.N."/>
            <person name="Dias R.S."/>
            <person name="Sousa M.P."/>
            <person name="Paula S.O."/>
            <person name="Silva C."/>
        </authorList>
    </citation>
    <scope>NUCLEOTIDE SEQUENCE [LARGE SCALE GENOMIC DNA]</scope>
    <source>
        <strain evidence="9 10">P48SEP</strain>
    </source>
</reference>
<dbReference type="Proteomes" id="UP000503251">
    <property type="component" value="Chromosome"/>
</dbReference>
<dbReference type="EMBL" id="QMIF01000001">
    <property type="protein sequence ID" value="TVM36750.1"/>
    <property type="molecule type" value="Genomic_DNA"/>
</dbReference>
<evidence type="ECO:0000256" key="4">
    <source>
        <dbReference type="ARBA" id="ARBA00022989"/>
    </source>
</evidence>
<keyword evidence="2" id="KW-1003">Cell membrane</keyword>
<keyword evidence="3 6" id="KW-0812">Transmembrane</keyword>
<evidence type="ECO:0000256" key="6">
    <source>
        <dbReference type="SAM" id="Phobius"/>
    </source>
</evidence>
<evidence type="ECO:0000313" key="11">
    <source>
        <dbReference type="Proteomes" id="UP000503251"/>
    </source>
</evidence>
<accession>A0A6P1ZMK3</accession>
<evidence type="ECO:0000256" key="3">
    <source>
        <dbReference type="ARBA" id="ARBA00022692"/>
    </source>
</evidence>
<organism evidence="9 10">
    <name type="scientific">Oceanidesulfovibrio marinus</name>
    <dbReference type="NCBI Taxonomy" id="370038"/>
    <lineage>
        <taxon>Bacteria</taxon>
        <taxon>Pseudomonadati</taxon>
        <taxon>Thermodesulfobacteriota</taxon>
        <taxon>Desulfovibrionia</taxon>
        <taxon>Desulfovibrionales</taxon>
        <taxon>Desulfovibrionaceae</taxon>
        <taxon>Oceanidesulfovibrio</taxon>
    </lineage>
</organism>
<evidence type="ECO:0000313" key="10">
    <source>
        <dbReference type="Proteomes" id="UP000434052"/>
    </source>
</evidence>
<feature type="domain" description="EamA" evidence="7">
    <location>
        <begin position="7"/>
        <end position="147"/>
    </location>
</feature>
<dbReference type="AlphaFoldDB" id="A0A6P1ZMK3"/>
<feature type="transmembrane region" description="Helical" evidence="6">
    <location>
        <begin position="246"/>
        <end position="267"/>
    </location>
</feature>
<dbReference type="OrthoDB" id="9804865at2"/>
<evidence type="ECO:0000256" key="5">
    <source>
        <dbReference type="ARBA" id="ARBA00023136"/>
    </source>
</evidence>
<dbReference type="InterPro" id="IPR000620">
    <property type="entry name" value="EamA_dom"/>
</dbReference>
<keyword evidence="11" id="KW-1185">Reference proteome</keyword>
<dbReference type="GO" id="GO:0005886">
    <property type="term" value="C:plasma membrane"/>
    <property type="evidence" value="ECO:0007669"/>
    <property type="project" value="UniProtKB-SubCell"/>
</dbReference>
<reference evidence="8 11" key="2">
    <citation type="submission" date="2019-04" db="EMBL/GenBank/DDBJ databases">
        <title>Isolation and culture of sulfate reducing bacteria from the cold seep of the South China Sea.</title>
        <authorList>
            <person name="Sun C."/>
            <person name="Liu R."/>
        </authorList>
    </citation>
    <scope>NUCLEOTIDE SEQUENCE [LARGE SCALE GENOMIC DNA]</scope>
    <source>
        <strain evidence="8 11">CS1</strain>
    </source>
</reference>
<dbReference type="RefSeq" id="WP_144233802.1">
    <property type="nucleotide sequence ID" value="NZ_CP039543.1"/>
</dbReference>
<feature type="transmembrane region" description="Helical" evidence="6">
    <location>
        <begin position="217"/>
        <end position="239"/>
    </location>
</feature>
<feature type="transmembrane region" description="Helical" evidence="6">
    <location>
        <begin position="106"/>
        <end position="125"/>
    </location>
</feature>
<feature type="domain" description="EamA" evidence="7">
    <location>
        <begin position="157"/>
        <end position="288"/>
    </location>
</feature>
<sequence length="297" mass="31750">MQRDTLTADLLLLLTALLWGFAFAVQRVGNEFVGPFTYNGIRFALGAASLVPVIRWLDKRKIGKPVEKTLDVPLPFWGASLLAGFVLFCGASLQQVALVYTTAGKAGFITGLYVVIVPIIGLFLGQRADKGHWIGATCAVLGLYFLSVTSSFSLAPGDGMVLIGAVFWAIHVVLLSWLAPRYDAVRLACGQFTVCAILHLVIAFFTETLTLSGLYGGMWPILYGGVISVGVAFTIQVVAQRRANPAHAAVLLSMETVFAALGGWILLGEMLGSRGLLGCGLMFAGMLISQWTDMKAS</sequence>
<dbReference type="SUPFAM" id="SSF103481">
    <property type="entry name" value="Multidrug resistance efflux transporter EmrE"/>
    <property type="match status" value="2"/>
</dbReference>
<keyword evidence="4 6" id="KW-1133">Transmembrane helix</keyword>
<dbReference type="EMBL" id="CP039543">
    <property type="protein sequence ID" value="QJT08822.1"/>
    <property type="molecule type" value="Genomic_DNA"/>
</dbReference>
<evidence type="ECO:0000259" key="7">
    <source>
        <dbReference type="Pfam" id="PF00892"/>
    </source>
</evidence>
<feature type="transmembrane region" description="Helical" evidence="6">
    <location>
        <begin position="40"/>
        <end position="57"/>
    </location>
</feature>
<comment type="subcellular location">
    <subcellularLocation>
        <location evidence="1">Cell membrane</location>
        <topology evidence="1">Multi-pass membrane protein</topology>
    </subcellularLocation>
</comment>
<dbReference type="InterPro" id="IPR037185">
    <property type="entry name" value="EmrE-like"/>
</dbReference>
<evidence type="ECO:0000313" key="9">
    <source>
        <dbReference type="EMBL" id="TVM36750.1"/>
    </source>
</evidence>
<dbReference type="PANTHER" id="PTHR42920">
    <property type="entry name" value="OS03G0707200 PROTEIN-RELATED"/>
    <property type="match status" value="1"/>
</dbReference>
<feature type="transmembrane region" description="Helical" evidence="6">
    <location>
        <begin position="77"/>
        <end position="100"/>
    </location>
</feature>
<protein>
    <submittedName>
        <fullName evidence="8">DMT family transporter</fullName>
    </submittedName>
    <submittedName>
        <fullName evidence="9">EamA family transporter</fullName>
    </submittedName>
</protein>
<dbReference type="InterPro" id="IPR051258">
    <property type="entry name" value="Diverse_Substrate_Transporter"/>
</dbReference>
<keyword evidence="5 6" id="KW-0472">Membrane</keyword>
<feature type="transmembrane region" description="Helical" evidence="6">
    <location>
        <begin position="160"/>
        <end position="178"/>
    </location>
</feature>
<evidence type="ECO:0000256" key="1">
    <source>
        <dbReference type="ARBA" id="ARBA00004651"/>
    </source>
</evidence>